<dbReference type="Pfam" id="PF08241">
    <property type="entry name" value="Methyltransf_11"/>
    <property type="match status" value="1"/>
</dbReference>
<keyword evidence="4 10" id="KW-0694">RNA-binding</keyword>
<dbReference type="CDD" id="cd02440">
    <property type="entry name" value="AdoMet_MTases"/>
    <property type="match status" value="1"/>
</dbReference>
<evidence type="ECO:0000256" key="10">
    <source>
        <dbReference type="PROSITE-ProRule" id="PRU00176"/>
    </source>
</evidence>
<evidence type="ECO:0000313" key="14">
    <source>
        <dbReference type="Proteomes" id="UP001197093"/>
    </source>
</evidence>
<dbReference type="SMART" id="SM00386">
    <property type="entry name" value="HAT"/>
    <property type="match status" value="3"/>
</dbReference>
<dbReference type="InterPro" id="IPR012677">
    <property type="entry name" value="Nucleotide-bd_a/b_plait_sf"/>
</dbReference>
<keyword evidence="7" id="KW-0539">Nucleus</keyword>
<evidence type="ECO:0000256" key="3">
    <source>
        <dbReference type="ARBA" id="ARBA00022737"/>
    </source>
</evidence>
<dbReference type="GO" id="GO:0003723">
    <property type="term" value="F:RNA binding"/>
    <property type="evidence" value="ECO:0007669"/>
    <property type="project" value="UniProtKB-UniRule"/>
</dbReference>
<comment type="function">
    <text evidence="8">Functions as a recycling factor of the spliceosome, a machinery that forms on each precursor-messenger RNA (pre-mRNA) and catalyzes the removal of introns. Chaperones the re-annealing of U4 and U6 snRNAs (small nuclear RNAs) released from previous rounds of splicing, an initial step in reforming the U4/U6-U5 tri-snRNP (small nuclear ribonucleoprotein) that can reassemble into another spliceosome complex; this step involves binding U6 and facilitating the unwinding of the U6 internal stem loop, followed by base-pairing of U6 to U4.</text>
</comment>
<keyword evidence="3" id="KW-0677">Repeat</keyword>
<dbReference type="Proteomes" id="UP001197093">
    <property type="component" value="Unassembled WGS sequence"/>
</dbReference>
<dbReference type="SUPFAM" id="SSF53335">
    <property type="entry name" value="S-adenosyl-L-methionine-dependent methyltransferases"/>
    <property type="match status" value="1"/>
</dbReference>
<dbReference type="InterPro" id="IPR000504">
    <property type="entry name" value="RRM_dom"/>
</dbReference>
<dbReference type="InterPro" id="IPR035979">
    <property type="entry name" value="RBD_domain_sf"/>
</dbReference>
<feature type="domain" description="RRM" evidence="12">
    <location>
        <begin position="764"/>
        <end position="841"/>
    </location>
</feature>
<dbReference type="InterPro" id="IPR013216">
    <property type="entry name" value="Methyltransf_11"/>
</dbReference>
<feature type="compositionally biased region" description="Low complexity" evidence="11">
    <location>
        <begin position="537"/>
        <end position="563"/>
    </location>
</feature>
<organism evidence="13 14">
    <name type="scientific">Staphylotrichum longicolle</name>
    <dbReference type="NCBI Taxonomy" id="669026"/>
    <lineage>
        <taxon>Eukaryota</taxon>
        <taxon>Fungi</taxon>
        <taxon>Dikarya</taxon>
        <taxon>Ascomycota</taxon>
        <taxon>Pezizomycotina</taxon>
        <taxon>Sordariomycetes</taxon>
        <taxon>Sordariomycetidae</taxon>
        <taxon>Sordariales</taxon>
        <taxon>Chaetomiaceae</taxon>
        <taxon>Staphylotrichum</taxon>
    </lineage>
</organism>
<dbReference type="Pfam" id="PF16842">
    <property type="entry name" value="RRM_occluded"/>
    <property type="match status" value="1"/>
</dbReference>
<keyword evidence="14" id="KW-1185">Reference proteome</keyword>
<feature type="region of interest" description="Disordered" evidence="11">
    <location>
        <begin position="842"/>
        <end position="891"/>
    </location>
</feature>
<protein>
    <recommendedName>
        <fullName evidence="9">U4/U6 snRNA-associated-splicing factor PRP24</fullName>
    </recommendedName>
</protein>
<feature type="compositionally biased region" description="Low complexity" evidence="11">
    <location>
        <begin position="997"/>
        <end position="1006"/>
    </location>
</feature>
<dbReference type="EMBL" id="JAHCVI010000004">
    <property type="protein sequence ID" value="KAG7286784.1"/>
    <property type="molecule type" value="Genomic_DNA"/>
</dbReference>
<dbReference type="InterPro" id="IPR011990">
    <property type="entry name" value="TPR-like_helical_dom_sf"/>
</dbReference>
<evidence type="ECO:0000313" key="13">
    <source>
        <dbReference type="EMBL" id="KAG7286784.1"/>
    </source>
</evidence>
<dbReference type="CDD" id="cd12296">
    <property type="entry name" value="RRM1_Prp24"/>
    <property type="match status" value="1"/>
</dbReference>
<accession>A0AAD4ESL0</accession>
<dbReference type="Gene3D" id="3.40.50.150">
    <property type="entry name" value="Vaccinia Virus protein VP39"/>
    <property type="match status" value="1"/>
</dbReference>
<evidence type="ECO:0000256" key="4">
    <source>
        <dbReference type="ARBA" id="ARBA00022884"/>
    </source>
</evidence>
<evidence type="ECO:0000256" key="9">
    <source>
        <dbReference type="ARBA" id="ARBA00093627"/>
    </source>
</evidence>
<evidence type="ECO:0000256" key="6">
    <source>
        <dbReference type="ARBA" id="ARBA00023187"/>
    </source>
</evidence>
<feature type="compositionally biased region" description="Basic and acidic residues" evidence="11">
    <location>
        <begin position="568"/>
        <end position="597"/>
    </location>
</feature>
<sequence>MANPVGEDNWVEFVDHQLREAADLEGRVRVVEAFRHATQAEPGSIKVWMAYCEYFWSLYTDCQPGNDAGWPAEEQQMGRETFTLDAALNLWQEGYEAVQYRLSDSHELWNRWVSLELDLLRRTATEAGVRRITHLFKDRLAVPHATWDATSQLFSNFLSEYNRHAYESEMQQATRNAKRAKRLYDQRDPWETKLARAAKSQDAAALRTTMSEYIEWEIRLVKSKKDARDTVVNFQICLGLLSRALTGILASDEDTWLNFVVLISSTHTELKAGRSHLPAALVPNMLDVLQRAVRHVPWSGPIWARYILTAEEVGLSFTDIERIKHAATDSAQLDRDGMAGVLDMYSAWCGYLKRSAMNPSATEEALDVAEVGLPSALEDVKHWGKRKYGENYQGDPDYRLEKILIQFLTEKKDDIESARAVWEELSRVELHANSYDFWLNWYLWEMMVFTAARSKTRSPTPVSMTQGLRVPTFATHVFTRALKVRTVDWPERIMEVYLKHCNDYELAETLREAQDTIYKTRKGVAKRREREAAQAAQAAFAAQQQAAEADQPMPDAADASSSPGSKRKRDDTPGDDSRSKRAKSEAPAEEQKRDRENTSVWVTDLPKDATQTKLKQFFRGYGHINNIDLQKRDDGAIALVELGSPDDARSALLRDGKYFGEHVVHVSTATDCTLFVTNYPPEADEEYLRDLFKSCGELYSIRFPSLKFNTKRRFCYVTFRTRAAAAAATRFDGKSLEGGKYKFVAKFSEPAARQSRHGAQAEERELHVVNLPRTTSEDDVRGIFAQAGRVVSVRVPRNMAGQAHGTAFVVMDTKQAAQDAIRKCDKLIFGSHPIKVELSRPAANKVTATSRAAGGGTPEPSSSTTAAAQQPQQQPSDAPGERDSKPTASDIAARTIAVLNVPDTMTDARLRAVLTSAAAPEMVKLVLHPQHGGAVVEFADAATAGRAALVVDGLEVDAPGGGGGDPKRRLRTGTVAELFRAKGERRVDRVDLPVHVPASASAPGHGPQSGGGAAGEKKGGAAAAELMPPPPLVVRRPQPQGGGRAGPKRVFGFMGGVAAAAAKKAGGDAEAGMSNGDAKAGGGKSNADFKKMFLSGGKTDAGASGAPGAGAANAEDAKIVDGDGEGEQGQPHLRLLDVGAGPGTLSASLATHIAPAGHVLATEIADDILARARAHADARGVRNISFQRASVYELPFADGAFDVVHAHQLLCHLDAPVDAVREMLRVTKRGGLVALRESDMRMWCVWPEIPALLKFHELMVEVLVANGGQDKGGRKLVSWVMEAGVDRGDIEAGFGTWCYSEPGDRRALRTGQMRAKGIELGIATEEGVEEMIKGWQEWIETGDATLGIMNGEVVIKKA</sequence>
<dbReference type="InterPro" id="IPR003107">
    <property type="entry name" value="HAT"/>
</dbReference>
<proteinExistence type="predicted"/>
<dbReference type="GO" id="GO:0008757">
    <property type="term" value="F:S-adenosylmethionine-dependent methyltransferase activity"/>
    <property type="evidence" value="ECO:0007669"/>
    <property type="project" value="InterPro"/>
</dbReference>
<dbReference type="InterPro" id="IPR031766">
    <property type="entry name" value="RRM_occluded"/>
</dbReference>
<dbReference type="GO" id="GO:0005688">
    <property type="term" value="C:U6 snRNP"/>
    <property type="evidence" value="ECO:0007669"/>
    <property type="project" value="UniProtKB-ARBA"/>
</dbReference>
<keyword evidence="6" id="KW-0508">mRNA splicing</keyword>
<feature type="region of interest" description="Disordered" evidence="11">
    <location>
        <begin position="996"/>
        <end position="1045"/>
    </location>
</feature>
<name>A0AAD4ESL0_9PEZI</name>
<evidence type="ECO:0000256" key="7">
    <source>
        <dbReference type="ARBA" id="ARBA00023242"/>
    </source>
</evidence>
<dbReference type="SMART" id="SM00360">
    <property type="entry name" value="RRM"/>
    <property type="match status" value="4"/>
</dbReference>
<dbReference type="GO" id="GO:0006397">
    <property type="term" value="P:mRNA processing"/>
    <property type="evidence" value="ECO:0007669"/>
    <property type="project" value="UniProtKB-KW"/>
</dbReference>
<dbReference type="GO" id="GO:0008380">
    <property type="term" value="P:RNA splicing"/>
    <property type="evidence" value="ECO:0007669"/>
    <property type="project" value="UniProtKB-KW"/>
</dbReference>
<dbReference type="SUPFAM" id="SSF48452">
    <property type="entry name" value="TPR-like"/>
    <property type="match status" value="1"/>
</dbReference>
<dbReference type="CDD" id="cd00590">
    <property type="entry name" value="RRM_SF"/>
    <property type="match status" value="1"/>
</dbReference>
<dbReference type="InterPro" id="IPR029063">
    <property type="entry name" value="SAM-dependent_MTases_sf"/>
</dbReference>
<dbReference type="PROSITE" id="PS50102">
    <property type="entry name" value="RRM"/>
    <property type="match status" value="3"/>
</dbReference>
<feature type="compositionally biased region" description="Low complexity" evidence="11">
    <location>
        <begin position="858"/>
        <end position="878"/>
    </location>
</feature>
<dbReference type="Pfam" id="PF00076">
    <property type="entry name" value="RRM_1"/>
    <property type="match status" value="3"/>
</dbReference>
<dbReference type="FunFam" id="3.30.70.330:FF:000365">
    <property type="entry name" value="U4/U6 snRNA-associated-splicing factor PRP24"/>
    <property type="match status" value="1"/>
</dbReference>
<dbReference type="PANTHER" id="PTHR10352">
    <property type="entry name" value="EUKARYOTIC TRANSLATION INITIATION FACTOR 3 SUBUNIT G"/>
    <property type="match status" value="1"/>
</dbReference>
<dbReference type="Gene3D" id="3.30.70.330">
    <property type="match status" value="4"/>
</dbReference>
<feature type="region of interest" description="Disordered" evidence="11">
    <location>
        <begin position="537"/>
        <end position="604"/>
    </location>
</feature>
<keyword evidence="2" id="KW-0507">mRNA processing</keyword>
<evidence type="ECO:0000256" key="1">
    <source>
        <dbReference type="ARBA" id="ARBA00004123"/>
    </source>
</evidence>
<evidence type="ECO:0000256" key="8">
    <source>
        <dbReference type="ARBA" id="ARBA00093374"/>
    </source>
</evidence>
<feature type="domain" description="RRM" evidence="12">
    <location>
        <begin position="598"/>
        <end position="671"/>
    </location>
</feature>
<reference evidence="13" key="1">
    <citation type="submission" date="2023-02" db="EMBL/GenBank/DDBJ databases">
        <authorList>
            <person name="Palmer J.M."/>
        </authorList>
    </citation>
    <scope>NUCLEOTIDE SEQUENCE</scope>
    <source>
        <strain evidence="13">FW57</strain>
    </source>
</reference>
<comment type="caution">
    <text evidence="13">The sequence shown here is derived from an EMBL/GenBank/DDBJ whole genome shotgun (WGS) entry which is preliminary data.</text>
</comment>
<comment type="subcellular location">
    <subcellularLocation>
        <location evidence="1">Nucleus</location>
    </subcellularLocation>
</comment>
<evidence type="ECO:0000259" key="12">
    <source>
        <dbReference type="PROSITE" id="PS50102"/>
    </source>
</evidence>
<evidence type="ECO:0000256" key="11">
    <source>
        <dbReference type="SAM" id="MobiDB-lite"/>
    </source>
</evidence>
<keyword evidence="5" id="KW-0408">Iron</keyword>
<dbReference type="Gene3D" id="1.25.40.10">
    <property type="entry name" value="Tetratricopeptide repeat domain"/>
    <property type="match status" value="2"/>
</dbReference>
<gene>
    <name evidence="13" type="ORF">NEMBOFW57_009100</name>
</gene>
<evidence type="ECO:0000256" key="5">
    <source>
        <dbReference type="ARBA" id="ARBA00023004"/>
    </source>
</evidence>
<feature type="domain" description="RRM" evidence="12">
    <location>
        <begin position="672"/>
        <end position="749"/>
    </location>
</feature>
<evidence type="ECO:0000256" key="2">
    <source>
        <dbReference type="ARBA" id="ARBA00022664"/>
    </source>
</evidence>
<dbReference type="InterPro" id="IPR034397">
    <property type="entry name" value="Prp24_RRM1"/>
</dbReference>
<dbReference type="SUPFAM" id="SSF54928">
    <property type="entry name" value="RNA-binding domain, RBD"/>
    <property type="match status" value="2"/>
</dbReference>